<dbReference type="RefSeq" id="WP_344981524.1">
    <property type="nucleotide sequence ID" value="NZ_BAABFN010000022.1"/>
</dbReference>
<evidence type="ECO:0008006" key="3">
    <source>
        <dbReference type="Google" id="ProtNLM"/>
    </source>
</evidence>
<dbReference type="Proteomes" id="UP001501207">
    <property type="component" value="Unassembled WGS sequence"/>
</dbReference>
<name>A0ABP8G9N8_9BACT</name>
<gene>
    <name evidence="1" type="ORF">GCM10023143_33460</name>
</gene>
<comment type="caution">
    <text evidence="1">The sequence shown here is derived from an EMBL/GenBank/DDBJ whole genome shotgun (WGS) entry which is preliminary data.</text>
</comment>
<reference evidence="2" key="1">
    <citation type="journal article" date="2019" name="Int. J. Syst. Evol. Microbiol.">
        <title>The Global Catalogue of Microorganisms (GCM) 10K type strain sequencing project: providing services to taxonomists for standard genome sequencing and annotation.</title>
        <authorList>
            <consortium name="The Broad Institute Genomics Platform"/>
            <consortium name="The Broad Institute Genome Sequencing Center for Infectious Disease"/>
            <person name="Wu L."/>
            <person name="Ma J."/>
        </authorList>
    </citation>
    <scope>NUCLEOTIDE SEQUENCE [LARGE SCALE GENOMIC DNA]</scope>
    <source>
        <strain evidence="2">JCM 17664</strain>
    </source>
</reference>
<proteinExistence type="predicted"/>
<dbReference type="InterPro" id="IPR036192">
    <property type="entry name" value="Cell_div_ZapA-like_sf"/>
</dbReference>
<dbReference type="Pfam" id="PF05164">
    <property type="entry name" value="ZapA"/>
    <property type="match status" value="1"/>
</dbReference>
<dbReference type="InterPro" id="IPR042233">
    <property type="entry name" value="Cell_div_ZapA_N"/>
</dbReference>
<evidence type="ECO:0000313" key="2">
    <source>
        <dbReference type="Proteomes" id="UP001501207"/>
    </source>
</evidence>
<dbReference type="Gene3D" id="3.30.160.880">
    <property type="entry name" value="Cell division protein ZapA protomer, N-terminal domain"/>
    <property type="match status" value="1"/>
</dbReference>
<sequence>MDTLIPINVVIADRSYRLKIKAEEEEQVRKTIREVNEKILEFKTAYAGKDIQDYIAMCLILYATQPATGANAALPADLQTRLESLEKLLEQAG</sequence>
<keyword evidence="2" id="KW-1185">Reference proteome</keyword>
<evidence type="ECO:0000313" key="1">
    <source>
        <dbReference type="EMBL" id="GAA4319783.1"/>
    </source>
</evidence>
<organism evidence="1 2">
    <name type="scientific">Compostibacter hankyongensis</name>
    <dbReference type="NCBI Taxonomy" id="1007089"/>
    <lineage>
        <taxon>Bacteria</taxon>
        <taxon>Pseudomonadati</taxon>
        <taxon>Bacteroidota</taxon>
        <taxon>Chitinophagia</taxon>
        <taxon>Chitinophagales</taxon>
        <taxon>Chitinophagaceae</taxon>
        <taxon>Compostibacter</taxon>
    </lineage>
</organism>
<dbReference type="SUPFAM" id="SSF102829">
    <property type="entry name" value="Cell division protein ZapA-like"/>
    <property type="match status" value="1"/>
</dbReference>
<dbReference type="InterPro" id="IPR007838">
    <property type="entry name" value="Cell_div_ZapA-like"/>
</dbReference>
<dbReference type="EMBL" id="BAABFN010000022">
    <property type="protein sequence ID" value="GAA4319783.1"/>
    <property type="molecule type" value="Genomic_DNA"/>
</dbReference>
<accession>A0ABP8G9N8</accession>
<protein>
    <recommendedName>
        <fullName evidence="3">Cell division protein ZapA</fullName>
    </recommendedName>
</protein>